<evidence type="ECO:0000313" key="9">
    <source>
        <dbReference type="Proteomes" id="UP001233999"/>
    </source>
</evidence>
<proteinExistence type="predicted"/>
<keyword evidence="3" id="KW-0677">Repeat</keyword>
<feature type="region of interest" description="Disordered" evidence="6">
    <location>
        <begin position="492"/>
        <end position="514"/>
    </location>
</feature>
<evidence type="ECO:0000256" key="5">
    <source>
        <dbReference type="PROSITE-ProRule" id="PRU00076"/>
    </source>
</evidence>
<dbReference type="PROSITE" id="PS50026">
    <property type="entry name" value="EGF_3"/>
    <property type="match status" value="1"/>
</dbReference>
<dbReference type="GO" id="GO:0005509">
    <property type="term" value="F:calcium ion binding"/>
    <property type="evidence" value="ECO:0007669"/>
    <property type="project" value="InterPro"/>
</dbReference>
<feature type="region of interest" description="Disordered" evidence="6">
    <location>
        <begin position="160"/>
        <end position="183"/>
    </location>
</feature>
<evidence type="ECO:0000256" key="1">
    <source>
        <dbReference type="ARBA" id="ARBA00022536"/>
    </source>
</evidence>
<gene>
    <name evidence="8" type="ORF">L9F63_013637</name>
</gene>
<feature type="compositionally biased region" description="Polar residues" evidence="6">
    <location>
        <begin position="89"/>
        <end position="102"/>
    </location>
</feature>
<feature type="region of interest" description="Disordered" evidence="6">
    <location>
        <begin position="75"/>
        <end position="114"/>
    </location>
</feature>
<dbReference type="Pfam" id="PF07645">
    <property type="entry name" value="EGF_CA"/>
    <property type="match status" value="1"/>
</dbReference>
<reference evidence="8" key="1">
    <citation type="journal article" date="2023" name="IScience">
        <title>Live-bearing cockroach genome reveals convergent evolutionary mechanisms linked to viviparity in insects and beyond.</title>
        <authorList>
            <person name="Fouks B."/>
            <person name="Harrison M.C."/>
            <person name="Mikhailova A.A."/>
            <person name="Marchal E."/>
            <person name="English S."/>
            <person name="Carruthers M."/>
            <person name="Jennings E.C."/>
            <person name="Chiamaka E.L."/>
            <person name="Frigard R.A."/>
            <person name="Pippel M."/>
            <person name="Attardo G.M."/>
            <person name="Benoit J.B."/>
            <person name="Bornberg-Bauer E."/>
            <person name="Tobe S.S."/>
        </authorList>
    </citation>
    <scope>NUCLEOTIDE SEQUENCE</scope>
    <source>
        <strain evidence="8">Stay&amp;Tobe</strain>
    </source>
</reference>
<evidence type="ECO:0000256" key="3">
    <source>
        <dbReference type="ARBA" id="ARBA00022737"/>
    </source>
</evidence>
<dbReference type="PROSITE" id="PS00010">
    <property type="entry name" value="ASX_HYDROXYL"/>
    <property type="match status" value="1"/>
</dbReference>
<dbReference type="AlphaFoldDB" id="A0AAD8A9T0"/>
<dbReference type="PROSITE" id="PS01187">
    <property type="entry name" value="EGF_CA"/>
    <property type="match status" value="1"/>
</dbReference>
<comment type="caution">
    <text evidence="8">The sequence shown here is derived from an EMBL/GenBank/DDBJ whole genome shotgun (WGS) entry which is preliminary data.</text>
</comment>
<dbReference type="PANTHER" id="PTHR24039:SF52">
    <property type="entry name" value="EGF-LIKE DOMAIN-CONTAINING PROTEIN"/>
    <property type="match status" value="1"/>
</dbReference>
<evidence type="ECO:0000256" key="6">
    <source>
        <dbReference type="SAM" id="MobiDB-lite"/>
    </source>
</evidence>
<dbReference type="SUPFAM" id="SSF82671">
    <property type="entry name" value="SEA domain"/>
    <property type="match status" value="1"/>
</dbReference>
<feature type="region of interest" description="Disordered" evidence="6">
    <location>
        <begin position="301"/>
        <end position="455"/>
    </location>
</feature>
<dbReference type="CDD" id="cd00054">
    <property type="entry name" value="EGF_CA"/>
    <property type="match status" value="1"/>
</dbReference>
<feature type="domain" description="EGF-like" evidence="7">
    <location>
        <begin position="980"/>
        <end position="1019"/>
    </location>
</feature>
<dbReference type="InterPro" id="IPR000152">
    <property type="entry name" value="EGF-type_Asp/Asn_hydroxyl_site"/>
</dbReference>
<dbReference type="SUPFAM" id="SSF57196">
    <property type="entry name" value="EGF/Laminin"/>
    <property type="match status" value="1"/>
</dbReference>
<feature type="compositionally biased region" description="Low complexity" evidence="6">
    <location>
        <begin position="498"/>
        <end position="514"/>
    </location>
</feature>
<dbReference type="InterPro" id="IPR000742">
    <property type="entry name" value="EGF"/>
</dbReference>
<dbReference type="InterPro" id="IPR001881">
    <property type="entry name" value="EGF-like_Ca-bd_dom"/>
</dbReference>
<keyword evidence="9" id="KW-1185">Reference proteome</keyword>
<keyword evidence="2" id="KW-0732">Signal</keyword>
<accession>A0AAD8A9T0</accession>
<feature type="non-terminal residue" evidence="8">
    <location>
        <position position="1"/>
    </location>
</feature>
<keyword evidence="1 5" id="KW-0245">EGF-like domain</keyword>
<evidence type="ECO:0000259" key="7">
    <source>
        <dbReference type="PROSITE" id="PS50026"/>
    </source>
</evidence>
<protein>
    <recommendedName>
        <fullName evidence="7">EGF-like domain-containing protein</fullName>
    </recommendedName>
</protein>
<feature type="compositionally biased region" description="Polar residues" evidence="6">
    <location>
        <begin position="605"/>
        <end position="621"/>
    </location>
</feature>
<organism evidence="8 9">
    <name type="scientific">Diploptera punctata</name>
    <name type="common">Pacific beetle cockroach</name>
    <dbReference type="NCBI Taxonomy" id="6984"/>
    <lineage>
        <taxon>Eukaryota</taxon>
        <taxon>Metazoa</taxon>
        <taxon>Ecdysozoa</taxon>
        <taxon>Arthropoda</taxon>
        <taxon>Hexapoda</taxon>
        <taxon>Insecta</taxon>
        <taxon>Pterygota</taxon>
        <taxon>Neoptera</taxon>
        <taxon>Polyneoptera</taxon>
        <taxon>Dictyoptera</taxon>
        <taxon>Blattodea</taxon>
        <taxon>Blaberoidea</taxon>
        <taxon>Blaberidae</taxon>
        <taxon>Diplopterinae</taxon>
        <taxon>Diploptera</taxon>
    </lineage>
</organism>
<dbReference type="SMART" id="SM00181">
    <property type="entry name" value="EGF"/>
    <property type="match status" value="2"/>
</dbReference>
<dbReference type="InterPro" id="IPR049883">
    <property type="entry name" value="NOTCH1_EGF-like"/>
</dbReference>
<dbReference type="PANTHER" id="PTHR24039">
    <property type="entry name" value="FIBRILLIN-RELATED"/>
    <property type="match status" value="1"/>
</dbReference>
<name>A0AAD8A9T0_DIPPU</name>
<feature type="compositionally biased region" description="Pro residues" evidence="6">
    <location>
        <begin position="303"/>
        <end position="312"/>
    </location>
</feature>
<reference evidence="8" key="2">
    <citation type="submission" date="2023-05" db="EMBL/GenBank/DDBJ databases">
        <authorList>
            <person name="Fouks B."/>
        </authorList>
    </citation>
    <scope>NUCLEOTIDE SEQUENCE</scope>
    <source>
        <strain evidence="8">Stay&amp;Tobe</strain>
        <tissue evidence="8">Testes</tissue>
    </source>
</reference>
<dbReference type="InterPro" id="IPR018097">
    <property type="entry name" value="EGF_Ca-bd_CS"/>
</dbReference>
<feature type="region of interest" description="Disordered" evidence="6">
    <location>
        <begin position="574"/>
        <end position="638"/>
    </location>
</feature>
<keyword evidence="4" id="KW-1015">Disulfide bond</keyword>
<feature type="region of interest" description="Disordered" evidence="6">
    <location>
        <begin position="764"/>
        <end position="796"/>
    </location>
</feature>
<evidence type="ECO:0000256" key="4">
    <source>
        <dbReference type="ARBA" id="ARBA00023157"/>
    </source>
</evidence>
<evidence type="ECO:0000256" key="2">
    <source>
        <dbReference type="ARBA" id="ARBA00022729"/>
    </source>
</evidence>
<dbReference type="Proteomes" id="UP001233999">
    <property type="component" value="Unassembled WGS sequence"/>
</dbReference>
<dbReference type="SMART" id="SM00179">
    <property type="entry name" value="EGF_CA"/>
    <property type="match status" value="1"/>
</dbReference>
<dbReference type="Gene3D" id="2.10.25.10">
    <property type="entry name" value="Laminin"/>
    <property type="match status" value="1"/>
</dbReference>
<comment type="caution">
    <text evidence="5">Lacks conserved residue(s) required for the propagation of feature annotation.</text>
</comment>
<feature type="compositionally biased region" description="Acidic residues" evidence="6">
    <location>
        <begin position="444"/>
        <end position="454"/>
    </location>
</feature>
<dbReference type="EMBL" id="JASPKZ010002695">
    <property type="protein sequence ID" value="KAJ9595072.1"/>
    <property type="molecule type" value="Genomic_DNA"/>
</dbReference>
<evidence type="ECO:0000313" key="8">
    <source>
        <dbReference type="EMBL" id="KAJ9595072.1"/>
    </source>
</evidence>
<dbReference type="FunFam" id="2.10.25.10:FF:000672">
    <property type="entry name" value="Uncharacterized protein, isoform C"/>
    <property type="match status" value="1"/>
</dbReference>
<sequence>YADILPSNSVSSSDSLSKRIAVTTSGILMSAETISMHTQTLNQTSEFDKPGLLLSSSVPIDFSVNPIPVVKDSKHTLSSTKRPVRSIDSKLSTSQTLSNSESEINKNEIPLESSVKNRNHLDTNEVDDVGKNADEYYRQIQPTKTLAVDQNDQARIVKTTTVDDNKQENSGEGYGAPQGRSLPLTEPETLMVSVNGTERMNASQMIAEQTTMKEIETPGLPSSSFRSSYDDRKTNSDIQDIITGIVKLLNGNVKVQANPNLPPGGIMGAGRPLRPLSTRINNRGPPRITDVPPLPLDFDTIGPHPPRQPPMPHLQTSRLPPPYPFDRPPAVVALPPQPPELNHPDHPFMSGVPLPEQIVPPVNTKHPQDNQVTNRPQRPRPPWPRPPNQSAGHKRRPQPVLTPKPQPRPGVNKKPPPDKISITLLEDHFHENPSTPSPPVTVQQEEETDEDEEDVTFRPILSSIEVSSIQTEQDEEEIQATTEDILIKPEEEEEKEVISTTVSSSSEISSSSESPKIIATLTSSSSTVTEATEEVKPFLPGNISSEPPVLLEPSIGIGVATPILESSMHEILAHDTTSSSDTDIHGTSTTSETPTSSLPSVSLSIKETASESAELDTSSKSQVQQQQNTGGGQGFPYYPYGRPGIVLDDTEYKPGGMNRPIITVPPARPGHTGDIFDVTVTAIQGPGGGSTGQPFVYPVEIEGVKLPGAGESEVSVITKAEEGQHFVSIDGKRTYISLFNEQGNVAPTHVQKQSSSIIGTGYAVPEPIELPPRPEIRQPTPTRRPFPRRPTHPPVRIDTCIVGDDSTCDSAQNEMCRTEVGVSSCHCRPGYSRRKHREPCRPIMGTPEGVRMDKLYERKVVWNGKLQDPDSEEYKTLEWESSRAIDSAMSMTPFSDDFMGVRVNGLYTMPGGSEPGGIKRGAVFVNLTLQLEESVETLRPAVRHDIQRHLLGVIHRRNNNVGNSAVWVDSPPGSVSQLQDVDECSSEDLHDCHQQAHCSNIFGSFRCSCPDGYRDPWAGNPHRSGRQCETCSADHCNGHGECRYEGGQPVC</sequence>
<dbReference type="InterPro" id="IPR036364">
    <property type="entry name" value="SEA_dom_sf"/>
</dbReference>
<feature type="compositionally biased region" description="Low complexity" evidence="6">
    <location>
        <begin position="587"/>
        <end position="604"/>
    </location>
</feature>